<protein>
    <submittedName>
        <fullName evidence="6">C2H2-type domain-containing protein</fullName>
    </submittedName>
</protein>
<sequence length="154" mass="17530">MAIMEKWTNRLTSVICWLNKRVGSQSLMLEATFSASGSIRMHLLRIDAGWRPASLLRHEAEARHYGRSTRISRRRWRSVLRLGVSTCRTEEKSDRPPCLSTTQTVTSAMDPDAPSPPLTEIASYVCDTCGSAFKNDILLRAHLVHEHQSRRLLR</sequence>
<dbReference type="EMBL" id="UYWX01004134">
    <property type="protein sequence ID" value="VDM24662.1"/>
    <property type="molecule type" value="Genomic_DNA"/>
</dbReference>
<name>A0A0R3WU89_HYDTA</name>
<keyword evidence="1" id="KW-0479">Metal-binding</keyword>
<keyword evidence="1" id="KW-0863">Zinc-finger</keyword>
<evidence type="ECO:0000313" key="6">
    <source>
        <dbReference type="WBParaSite" id="TTAC_0000432901-mRNA-1"/>
    </source>
</evidence>
<dbReference type="WBParaSite" id="TTAC_0000432901-mRNA-1">
    <property type="protein sequence ID" value="TTAC_0000432901-mRNA-1"/>
    <property type="gene ID" value="TTAC_0000432901"/>
</dbReference>
<reference evidence="4 5" key="2">
    <citation type="submission" date="2018-11" db="EMBL/GenBank/DDBJ databases">
        <authorList>
            <consortium name="Pathogen Informatics"/>
        </authorList>
    </citation>
    <scope>NUCLEOTIDE SEQUENCE [LARGE SCALE GENOMIC DNA]</scope>
</reference>
<evidence type="ECO:0000256" key="2">
    <source>
        <dbReference type="SAM" id="MobiDB-lite"/>
    </source>
</evidence>
<dbReference type="Proteomes" id="UP000274429">
    <property type="component" value="Unassembled WGS sequence"/>
</dbReference>
<feature type="domain" description="C2H2-type" evidence="3">
    <location>
        <begin position="124"/>
        <end position="152"/>
    </location>
</feature>
<evidence type="ECO:0000256" key="1">
    <source>
        <dbReference type="PROSITE-ProRule" id="PRU00042"/>
    </source>
</evidence>
<evidence type="ECO:0000313" key="4">
    <source>
        <dbReference type="EMBL" id="VDM24662.1"/>
    </source>
</evidence>
<evidence type="ECO:0000259" key="3">
    <source>
        <dbReference type="PROSITE" id="PS50157"/>
    </source>
</evidence>
<dbReference type="InterPro" id="IPR013087">
    <property type="entry name" value="Znf_C2H2_type"/>
</dbReference>
<proteinExistence type="predicted"/>
<dbReference type="AlphaFoldDB" id="A0A0R3WU89"/>
<keyword evidence="5" id="KW-1185">Reference proteome</keyword>
<gene>
    <name evidence="4" type="ORF">TTAC_LOCUS4314</name>
</gene>
<accession>A0A0R3WU89</accession>
<evidence type="ECO:0000313" key="5">
    <source>
        <dbReference type="Proteomes" id="UP000274429"/>
    </source>
</evidence>
<reference evidence="6" key="1">
    <citation type="submission" date="2017-02" db="UniProtKB">
        <authorList>
            <consortium name="WormBaseParasite"/>
        </authorList>
    </citation>
    <scope>IDENTIFICATION</scope>
</reference>
<organism evidence="6">
    <name type="scientific">Hydatigena taeniaeformis</name>
    <name type="common">Feline tapeworm</name>
    <name type="synonym">Taenia taeniaeformis</name>
    <dbReference type="NCBI Taxonomy" id="6205"/>
    <lineage>
        <taxon>Eukaryota</taxon>
        <taxon>Metazoa</taxon>
        <taxon>Spiralia</taxon>
        <taxon>Lophotrochozoa</taxon>
        <taxon>Platyhelminthes</taxon>
        <taxon>Cestoda</taxon>
        <taxon>Eucestoda</taxon>
        <taxon>Cyclophyllidea</taxon>
        <taxon>Taeniidae</taxon>
        <taxon>Hydatigera</taxon>
    </lineage>
</organism>
<dbReference type="PROSITE" id="PS50157">
    <property type="entry name" value="ZINC_FINGER_C2H2_2"/>
    <property type="match status" value="1"/>
</dbReference>
<dbReference type="GO" id="GO:0008270">
    <property type="term" value="F:zinc ion binding"/>
    <property type="evidence" value="ECO:0007669"/>
    <property type="project" value="UniProtKB-KW"/>
</dbReference>
<keyword evidence="1" id="KW-0862">Zinc</keyword>
<feature type="region of interest" description="Disordered" evidence="2">
    <location>
        <begin position="93"/>
        <end position="113"/>
    </location>
</feature>
<dbReference type="PROSITE" id="PS00028">
    <property type="entry name" value="ZINC_FINGER_C2H2_1"/>
    <property type="match status" value="1"/>
</dbReference>